<reference evidence="1" key="1">
    <citation type="submission" date="2021-03" db="EMBL/GenBank/DDBJ databases">
        <authorList>
            <consortium name="DOE Joint Genome Institute"/>
            <person name="Ahrendt S."/>
            <person name="Looney B.P."/>
            <person name="Miyauchi S."/>
            <person name="Morin E."/>
            <person name="Drula E."/>
            <person name="Courty P.E."/>
            <person name="Chicoki N."/>
            <person name="Fauchery L."/>
            <person name="Kohler A."/>
            <person name="Kuo A."/>
            <person name="Labutti K."/>
            <person name="Pangilinan J."/>
            <person name="Lipzen A."/>
            <person name="Riley R."/>
            <person name="Andreopoulos W."/>
            <person name="He G."/>
            <person name="Johnson J."/>
            <person name="Barry K.W."/>
            <person name="Grigoriev I.V."/>
            <person name="Nagy L."/>
            <person name="Hibbett D."/>
            <person name="Henrissat B."/>
            <person name="Matheny P.B."/>
            <person name="Labbe J."/>
            <person name="Martin F."/>
        </authorList>
    </citation>
    <scope>NUCLEOTIDE SEQUENCE</scope>
    <source>
        <strain evidence="1">HHB10654</strain>
    </source>
</reference>
<accession>A0ACB8SFS1</accession>
<reference evidence="1" key="2">
    <citation type="journal article" date="2022" name="New Phytol.">
        <title>Evolutionary transition to the ectomycorrhizal habit in the genomes of a hyperdiverse lineage of mushroom-forming fungi.</title>
        <authorList>
            <person name="Looney B."/>
            <person name="Miyauchi S."/>
            <person name="Morin E."/>
            <person name="Drula E."/>
            <person name="Courty P.E."/>
            <person name="Kohler A."/>
            <person name="Kuo A."/>
            <person name="LaButti K."/>
            <person name="Pangilinan J."/>
            <person name="Lipzen A."/>
            <person name="Riley R."/>
            <person name="Andreopoulos W."/>
            <person name="He G."/>
            <person name="Johnson J."/>
            <person name="Nolan M."/>
            <person name="Tritt A."/>
            <person name="Barry K.W."/>
            <person name="Grigoriev I.V."/>
            <person name="Nagy L.G."/>
            <person name="Hibbett D."/>
            <person name="Henrissat B."/>
            <person name="Matheny P.B."/>
            <person name="Labbe J."/>
            <person name="Martin F.M."/>
        </authorList>
    </citation>
    <scope>NUCLEOTIDE SEQUENCE</scope>
    <source>
        <strain evidence="1">HHB10654</strain>
    </source>
</reference>
<dbReference type="EMBL" id="MU277303">
    <property type="protein sequence ID" value="KAI0055229.1"/>
    <property type="molecule type" value="Genomic_DNA"/>
</dbReference>
<evidence type="ECO:0000313" key="1">
    <source>
        <dbReference type="EMBL" id="KAI0055229.1"/>
    </source>
</evidence>
<dbReference type="Proteomes" id="UP000814140">
    <property type="component" value="Unassembled WGS sequence"/>
</dbReference>
<organism evidence="1 2">
    <name type="scientific">Artomyces pyxidatus</name>
    <dbReference type="NCBI Taxonomy" id="48021"/>
    <lineage>
        <taxon>Eukaryota</taxon>
        <taxon>Fungi</taxon>
        <taxon>Dikarya</taxon>
        <taxon>Basidiomycota</taxon>
        <taxon>Agaricomycotina</taxon>
        <taxon>Agaricomycetes</taxon>
        <taxon>Russulales</taxon>
        <taxon>Auriscalpiaceae</taxon>
        <taxon>Artomyces</taxon>
    </lineage>
</organism>
<comment type="caution">
    <text evidence="1">The sequence shown here is derived from an EMBL/GenBank/DDBJ whole genome shotgun (WGS) entry which is preliminary data.</text>
</comment>
<gene>
    <name evidence="1" type="ORF">BV25DRAFT_1843109</name>
</gene>
<evidence type="ECO:0000313" key="2">
    <source>
        <dbReference type="Proteomes" id="UP000814140"/>
    </source>
</evidence>
<keyword evidence="2" id="KW-1185">Reference proteome</keyword>
<sequence length="408" mass="44854">MKHGQDCRAAYDTVTTVALEQEGHRDDVRHAVYGTSRVDDLLAQGLKGGPTALLWKRVAGRLYVWLDANEKLEYREGHELPRGDDVAPAAEARAGDGTFHVCGYVYNGRATIEGDTGFQEHAIQLSRATITAQQAQAESLCLCFPETLSLHTTLTYEVAVTMLTRAIQLSGRVPYRWAYINKPPDGQVCLLFIPAQFSFPPDGIRFWATASRVRRRYRLSKGGHAQLVLVHYSRGCAVPIPPALHVQPVRAYPLRPIIETAMFVTGDETRQKVPIGLPNAAARLAAQSRDMEALERGWQAPPLRFLSQRPGLSLENGRGNRPPGNVQEQDSRDRNVISRLVVPGDGESVLAQDSSPKINIAADDRLGEGTSSAATEQPLSAPRAPPKNDEAATTTQKVLHHHFPSRSR</sequence>
<name>A0ACB8SFS1_9AGAM</name>
<proteinExistence type="predicted"/>
<protein>
    <submittedName>
        <fullName evidence="1">Uncharacterized protein</fullName>
    </submittedName>
</protein>